<accession>A0A2T5PFN8</accession>
<keyword evidence="2" id="KW-0238">DNA-binding</keyword>
<evidence type="ECO:0000256" key="1">
    <source>
        <dbReference type="SAM" id="MobiDB-lite"/>
    </source>
</evidence>
<proteinExistence type="predicted"/>
<reference evidence="2 3" key="1">
    <citation type="submission" date="2018-04" db="EMBL/GenBank/DDBJ databases">
        <title>Pseudomonas sp. nov., isolated from mangrove soil.</title>
        <authorList>
            <person name="Chen C."/>
        </authorList>
    </citation>
    <scope>NUCLEOTIDE SEQUENCE [LARGE SCALE GENOMIC DNA]</scope>
    <source>
        <strain evidence="2 3">JCM 14246</strain>
    </source>
</reference>
<evidence type="ECO:0000313" key="2">
    <source>
        <dbReference type="EMBL" id="PTU76550.1"/>
    </source>
</evidence>
<dbReference type="Proteomes" id="UP000244052">
    <property type="component" value="Unassembled WGS sequence"/>
</dbReference>
<comment type="caution">
    <text evidence="2">The sequence shown here is derived from an EMBL/GenBank/DDBJ whole genome shotgun (WGS) entry which is preliminary data.</text>
</comment>
<dbReference type="AlphaFoldDB" id="A0A2T5PFN8"/>
<dbReference type="RefSeq" id="WP_108235126.1">
    <property type="nucleotide sequence ID" value="NZ_QASO01000135.1"/>
</dbReference>
<dbReference type="GO" id="GO:0003677">
    <property type="term" value="F:DNA binding"/>
    <property type="evidence" value="ECO:0007669"/>
    <property type="project" value="UniProtKB-KW"/>
</dbReference>
<dbReference type="EMBL" id="QASO01000135">
    <property type="protein sequence ID" value="PTU76550.1"/>
    <property type="molecule type" value="Genomic_DNA"/>
</dbReference>
<keyword evidence="3" id="KW-1185">Reference proteome</keyword>
<organism evidence="2 3">
    <name type="scientific">Ectopseudomonas oleovorans</name>
    <name type="common">Pseudomonas oleovorans</name>
    <dbReference type="NCBI Taxonomy" id="301"/>
    <lineage>
        <taxon>Bacteria</taxon>
        <taxon>Pseudomonadati</taxon>
        <taxon>Pseudomonadota</taxon>
        <taxon>Gammaproteobacteria</taxon>
        <taxon>Pseudomonadales</taxon>
        <taxon>Pseudomonadaceae</taxon>
        <taxon>Ectopseudomonas</taxon>
    </lineage>
</organism>
<gene>
    <name evidence="2" type="ORF">DBO86_24515</name>
</gene>
<feature type="region of interest" description="Disordered" evidence="1">
    <location>
        <begin position="104"/>
        <end position="126"/>
    </location>
</feature>
<sequence length="126" mass="13422">MSFAIPAATSITSLFVTKTDYYTKKDTGEVMATVQALSPIPAGAQGNAKGYEVTEYRADASVLDQVDLTQGPVSVKFESQIRPVTDRFGRTTNTQVLTKVIVDQQQRQAAPQGGKPASQPSDAAKA</sequence>
<evidence type="ECO:0000313" key="3">
    <source>
        <dbReference type="Proteomes" id="UP000244052"/>
    </source>
</evidence>
<protein>
    <submittedName>
        <fullName evidence="2">DNA-binding protein</fullName>
    </submittedName>
</protein>
<name>A0A2T5PFN8_ECTOL</name>